<evidence type="ECO:0000256" key="1">
    <source>
        <dbReference type="ARBA" id="ARBA00001966"/>
    </source>
</evidence>
<name>A0ABV1FST0_9BACT</name>
<dbReference type="EMBL" id="JBBNFP010000049">
    <property type="protein sequence ID" value="MEQ2487464.1"/>
    <property type="molecule type" value="Genomic_DNA"/>
</dbReference>
<dbReference type="NCBIfam" id="NF008503">
    <property type="entry name" value="PRK11413.1"/>
    <property type="match status" value="1"/>
</dbReference>
<evidence type="ECO:0000256" key="5">
    <source>
        <dbReference type="ARBA" id="ARBA00023014"/>
    </source>
</evidence>
<dbReference type="InterPro" id="IPR001030">
    <property type="entry name" value="Acoase/IPM_deHydtase_lsu_aba"/>
</dbReference>
<evidence type="ECO:0000256" key="3">
    <source>
        <dbReference type="ARBA" id="ARBA00022723"/>
    </source>
</evidence>
<dbReference type="InterPro" id="IPR036008">
    <property type="entry name" value="Aconitase_4Fe-4S_dom"/>
</dbReference>
<feature type="domain" description="Aconitase/3-isopropylmalate dehydratase large subunit alpha/beta/alpha" evidence="6">
    <location>
        <begin position="38"/>
        <end position="468"/>
    </location>
</feature>
<dbReference type="InterPro" id="IPR015932">
    <property type="entry name" value="Aconitase_dom2"/>
</dbReference>
<dbReference type="SUPFAM" id="SSF53732">
    <property type="entry name" value="Aconitase iron-sulfur domain"/>
    <property type="match status" value="1"/>
</dbReference>
<protein>
    <submittedName>
        <fullName evidence="7">Hydratase</fullName>
    </submittedName>
</protein>
<proteinExistence type="inferred from homology"/>
<comment type="caution">
    <text evidence="7">The sequence shown here is derived from an EMBL/GenBank/DDBJ whole genome shotgun (WGS) entry which is preliminary data.</text>
</comment>
<keyword evidence="8" id="KW-1185">Reference proteome</keyword>
<dbReference type="Pfam" id="PF00330">
    <property type="entry name" value="Aconitase"/>
    <property type="match status" value="1"/>
</dbReference>
<evidence type="ECO:0000313" key="8">
    <source>
        <dbReference type="Proteomes" id="UP001487296"/>
    </source>
</evidence>
<dbReference type="InterPro" id="IPR015931">
    <property type="entry name" value="Acnase/IPM_dHydase_lsu_aba_1/3"/>
</dbReference>
<comment type="similarity">
    <text evidence="2">Belongs to the aconitase/IPM isomerase family.</text>
</comment>
<keyword evidence="3" id="KW-0479">Metal-binding</keyword>
<dbReference type="InterPro" id="IPR050926">
    <property type="entry name" value="Aconitase/IPM_isomerase"/>
</dbReference>
<evidence type="ECO:0000259" key="6">
    <source>
        <dbReference type="Pfam" id="PF00330"/>
    </source>
</evidence>
<dbReference type="PANTHER" id="PTHR43160:SF3">
    <property type="entry name" value="ACONITATE HYDRATASE, MITOCHONDRIAL"/>
    <property type="match status" value="1"/>
</dbReference>
<dbReference type="Gene3D" id="3.40.1060.10">
    <property type="entry name" value="Aconitase, Domain 2"/>
    <property type="match status" value="1"/>
</dbReference>
<keyword evidence="5" id="KW-0411">Iron-sulfur</keyword>
<sequence>MVELIKHGVYLLNGKEIRDEYTGMTPDEARENTITYGILRAHDVDGAKGKKMRIRFDAMMSHDITYVGIIQTARASGLEEFPLPYAMTNCHNSLCAVGGTINEDDHVFGLSAAKKYGGIYVPANQAVIHQYAREMMVKCGNMILGSDSHTRYGSLGNMGVGEGGGELVKQLLRNTWDINAPEVVLVWLEGKPKKGVGPHDVAISLVKATFESGVVKNKVLEFAGPGVKELPIDFRNGIDIMTTETTCLSSIWVTDDEVKHHYDIHERPNDYRELQPGHVAYYDMMIRIDLSQQEAMIALPFHPSNAVTIHELQADPVGILTRIEEDAKKRFGTKVDVHLVDKVVDGKVHADQGIIAGCSGGTYDNLAEAGAILKGKSIGNDYFTASAYPQSTPVSMAVTREGITADLMEAGVVMKPAFCGPCFGAGDVPSNNGLSIRHTTRNFPNREGSKPGQGQLALVALMDARSIAATAANGGVITAATDVAYENTHKPYQYDDKIYKCRVYNGFGKARPETELRYGPNIKDWPTMYPMAENMLVELAAVIHDPVTTTDELIPSGETSSYRSNPLKLSEFALSRRVPEYVGLSKAIQQQDLDRRAGNVSANVAEALKAVGANAENTSFGSCVFANRPGDGSAREQAASCQKVLGGDANICYEYATKRYRSNCINWGIVPFTIAPETTFDFQPGDKVFIPGIREAILEGKEEIDAQVITANGVQPIHLFFQNLTATERQILVDGCLMNYYKNLK</sequence>
<dbReference type="PANTHER" id="PTHR43160">
    <property type="entry name" value="ACONITATE HYDRATASE B"/>
    <property type="match status" value="1"/>
</dbReference>
<keyword evidence="4" id="KW-0408">Iron</keyword>
<gene>
    <name evidence="7" type="ORF">AAAT34_10490</name>
</gene>
<dbReference type="InterPro" id="IPR015928">
    <property type="entry name" value="Aconitase/3IPM_dehydase_swvl"/>
</dbReference>
<evidence type="ECO:0000313" key="7">
    <source>
        <dbReference type="EMBL" id="MEQ2487464.1"/>
    </source>
</evidence>
<dbReference type="Proteomes" id="UP001487296">
    <property type="component" value="Unassembled WGS sequence"/>
</dbReference>
<accession>A0ABV1FST0</accession>
<dbReference type="Gene3D" id="3.30.499.10">
    <property type="entry name" value="Aconitase, domain 3"/>
    <property type="match status" value="2"/>
</dbReference>
<dbReference type="Gene3D" id="3.20.19.10">
    <property type="entry name" value="Aconitase, domain 4"/>
    <property type="match status" value="1"/>
</dbReference>
<reference evidence="7 8" key="1">
    <citation type="submission" date="2024-04" db="EMBL/GenBank/DDBJ databases">
        <title>Human intestinal bacterial collection.</title>
        <authorList>
            <person name="Pauvert C."/>
            <person name="Hitch T.C.A."/>
            <person name="Clavel T."/>
        </authorList>
    </citation>
    <scope>NUCLEOTIDE SEQUENCE [LARGE SCALE GENOMIC DNA]</scope>
    <source>
        <strain evidence="7 8">CLA-AA-H145</strain>
    </source>
</reference>
<organism evidence="7 8">
    <name type="scientific">Hallella faecis</name>
    <dbReference type="NCBI Taxonomy" id="2841596"/>
    <lineage>
        <taxon>Bacteria</taxon>
        <taxon>Pseudomonadati</taxon>
        <taxon>Bacteroidota</taxon>
        <taxon>Bacteroidia</taxon>
        <taxon>Bacteroidales</taxon>
        <taxon>Prevotellaceae</taxon>
        <taxon>Hallella</taxon>
    </lineage>
</organism>
<dbReference type="SUPFAM" id="SSF52016">
    <property type="entry name" value="LeuD/IlvD-like"/>
    <property type="match status" value="1"/>
</dbReference>
<evidence type="ECO:0000256" key="4">
    <source>
        <dbReference type="ARBA" id="ARBA00023004"/>
    </source>
</evidence>
<evidence type="ECO:0000256" key="2">
    <source>
        <dbReference type="ARBA" id="ARBA00007185"/>
    </source>
</evidence>
<dbReference type="RefSeq" id="WP_215760551.1">
    <property type="nucleotide sequence ID" value="NZ_JAHKBE010000051.1"/>
</dbReference>
<comment type="cofactor">
    <cofactor evidence="1">
        <name>[4Fe-4S] cluster</name>
        <dbReference type="ChEBI" id="CHEBI:49883"/>
    </cofactor>
</comment>